<name>A0A382BA93_9ZZZZ</name>
<sequence>MCGIACGYGCCNSPTFKVTSEEHERTFLQEKYKTSPQEIEPQNGHCKFLKPDDTGCMFGEDRPSGCKIFPLEIKNNRLILSNWYGYQCPKPESYEFVRKENGKHMYRYKEGLKKHRNKKREFSIDYPIENIPPAYILMKNEIKEQYGEELWKRIDLKMKGEHE</sequence>
<proteinExistence type="predicted"/>
<dbReference type="InterPro" id="IPR005358">
    <property type="entry name" value="Puta_zinc/iron-chelating_dom"/>
</dbReference>
<evidence type="ECO:0000313" key="1">
    <source>
        <dbReference type="EMBL" id="SVB10579.1"/>
    </source>
</evidence>
<reference evidence="1" key="1">
    <citation type="submission" date="2018-05" db="EMBL/GenBank/DDBJ databases">
        <authorList>
            <person name="Lanie J.A."/>
            <person name="Ng W.-L."/>
            <person name="Kazmierczak K.M."/>
            <person name="Andrzejewski T.M."/>
            <person name="Davidsen T.M."/>
            <person name="Wayne K.J."/>
            <person name="Tettelin H."/>
            <person name="Glass J.I."/>
            <person name="Rusch D."/>
            <person name="Podicherti R."/>
            <person name="Tsui H.-C.T."/>
            <person name="Winkler M.E."/>
        </authorList>
    </citation>
    <scope>NUCLEOTIDE SEQUENCE</scope>
</reference>
<protein>
    <recommendedName>
        <fullName evidence="2">YkgJ family cysteine cluster protein</fullName>
    </recommendedName>
</protein>
<dbReference type="Pfam" id="PF03692">
    <property type="entry name" value="CxxCxxCC"/>
    <property type="match status" value="1"/>
</dbReference>
<gene>
    <name evidence="1" type="ORF">METZ01_LOCUS163433</name>
</gene>
<evidence type="ECO:0008006" key="2">
    <source>
        <dbReference type="Google" id="ProtNLM"/>
    </source>
</evidence>
<dbReference type="AlphaFoldDB" id="A0A382BA93"/>
<organism evidence="1">
    <name type="scientific">marine metagenome</name>
    <dbReference type="NCBI Taxonomy" id="408172"/>
    <lineage>
        <taxon>unclassified sequences</taxon>
        <taxon>metagenomes</taxon>
        <taxon>ecological metagenomes</taxon>
    </lineage>
</organism>
<dbReference type="EMBL" id="UINC01028849">
    <property type="protein sequence ID" value="SVB10579.1"/>
    <property type="molecule type" value="Genomic_DNA"/>
</dbReference>
<accession>A0A382BA93</accession>